<gene>
    <name evidence="2" type="ORF">ZHAS_00008275</name>
</gene>
<name>A0A084VRR5_ANOSI</name>
<evidence type="ECO:0000313" key="4">
    <source>
        <dbReference type="Proteomes" id="UP000030765"/>
    </source>
</evidence>
<dbReference type="AlphaFoldDB" id="A0A084VRR5"/>
<feature type="compositionally biased region" description="Basic and acidic residues" evidence="1">
    <location>
        <begin position="123"/>
        <end position="136"/>
    </location>
</feature>
<keyword evidence="4" id="KW-1185">Reference proteome</keyword>
<feature type="region of interest" description="Disordered" evidence="1">
    <location>
        <begin position="1"/>
        <end position="23"/>
    </location>
</feature>
<dbReference type="EnsemblMetazoa" id="ASIC008275-RA">
    <property type="protein sequence ID" value="ASIC008275-PA"/>
    <property type="gene ID" value="ASIC008275"/>
</dbReference>
<evidence type="ECO:0000256" key="1">
    <source>
        <dbReference type="SAM" id="MobiDB-lite"/>
    </source>
</evidence>
<proteinExistence type="predicted"/>
<feature type="compositionally biased region" description="Polar residues" evidence="1">
    <location>
        <begin position="104"/>
        <end position="121"/>
    </location>
</feature>
<reference evidence="3" key="2">
    <citation type="submission" date="2020-05" db="UniProtKB">
        <authorList>
            <consortium name="EnsemblMetazoa"/>
        </authorList>
    </citation>
    <scope>IDENTIFICATION</scope>
</reference>
<dbReference type="Proteomes" id="UP000030765">
    <property type="component" value="Unassembled WGS sequence"/>
</dbReference>
<evidence type="ECO:0000313" key="2">
    <source>
        <dbReference type="EMBL" id="KFB40659.1"/>
    </source>
</evidence>
<sequence length="210" mass="23238">MSSNTRTPPRPLPPHLVQTPVQESTEIAFRASRTRERTTPSYATVCELRRSSNGKRIYGRKNFFKSSRTEAGIKEADDREGFQTPSNPTETGSCAYRPLPDTSLPASGSETDSRANQTTHGIRSKEIAGNKMRTTDQTRWYGGEEPGAATASNGRKRASGAQFKPKNERMENVTKPFSVSIETNPTTRTSNHSSSTFCLHLLRRSNAVLD</sequence>
<dbReference type="VEuPathDB" id="VectorBase:ASIC008275"/>
<evidence type="ECO:0000313" key="3">
    <source>
        <dbReference type="EnsemblMetazoa" id="ASIC008275-PA"/>
    </source>
</evidence>
<dbReference type="EMBL" id="ATLV01015773">
    <property type="status" value="NOT_ANNOTATED_CDS"/>
    <property type="molecule type" value="Genomic_DNA"/>
</dbReference>
<organism evidence="2">
    <name type="scientific">Anopheles sinensis</name>
    <name type="common">Mosquito</name>
    <dbReference type="NCBI Taxonomy" id="74873"/>
    <lineage>
        <taxon>Eukaryota</taxon>
        <taxon>Metazoa</taxon>
        <taxon>Ecdysozoa</taxon>
        <taxon>Arthropoda</taxon>
        <taxon>Hexapoda</taxon>
        <taxon>Insecta</taxon>
        <taxon>Pterygota</taxon>
        <taxon>Neoptera</taxon>
        <taxon>Endopterygota</taxon>
        <taxon>Diptera</taxon>
        <taxon>Nematocera</taxon>
        <taxon>Culicoidea</taxon>
        <taxon>Culicidae</taxon>
        <taxon>Anophelinae</taxon>
        <taxon>Anopheles</taxon>
    </lineage>
</organism>
<reference evidence="2 4" key="1">
    <citation type="journal article" date="2014" name="BMC Genomics">
        <title>Genome sequence of Anopheles sinensis provides insight into genetics basis of mosquito competence for malaria parasites.</title>
        <authorList>
            <person name="Zhou D."/>
            <person name="Zhang D."/>
            <person name="Ding G."/>
            <person name="Shi L."/>
            <person name="Hou Q."/>
            <person name="Ye Y."/>
            <person name="Xu Y."/>
            <person name="Zhou H."/>
            <person name="Xiong C."/>
            <person name="Li S."/>
            <person name="Yu J."/>
            <person name="Hong S."/>
            <person name="Yu X."/>
            <person name="Zou P."/>
            <person name="Chen C."/>
            <person name="Chang X."/>
            <person name="Wang W."/>
            <person name="Lv Y."/>
            <person name="Sun Y."/>
            <person name="Ma L."/>
            <person name="Shen B."/>
            <person name="Zhu C."/>
        </authorList>
    </citation>
    <scope>NUCLEOTIDE SEQUENCE [LARGE SCALE GENOMIC DNA]</scope>
</reference>
<feature type="region of interest" description="Disordered" evidence="1">
    <location>
        <begin position="69"/>
        <end position="172"/>
    </location>
</feature>
<protein>
    <submittedName>
        <fullName evidence="2 3">Uncharacterized protein</fullName>
    </submittedName>
</protein>
<feature type="compositionally biased region" description="Basic and acidic residues" evidence="1">
    <location>
        <begin position="69"/>
        <end position="81"/>
    </location>
</feature>
<accession>A0A084VRR5</accession>
<dbReference type="EMBL" id="KE525036">
    <property type="protein sequence ID" value="KFB40659.1"/>
    <property type="molecule type" value="Genomic_DNA"/>
</dbReference>
<feature type="compositionally biased region" description="Polar residues" evidence="1">
    <location>
        <begin position="83"/>
        <end position="92"/>
    </location>
</feature>